<dbReference type="InterPro" id="IPR050176">
    <property type="entry name" value="LTTR"/>
</dbReference>
<dbReference type="PANTHER" id="PTHR30579">
    <property type="entry name" value="TRANSCRIPTIONAL REGULATOR"/>
    <property type="match status" value="1"/>
</dbReference>
<gene>
    <name evidence="6" type="ORF">RDT67_04830</name>
</gene>
<dbReference type="InterPro" id="IPR005119">
    <property type="entry name" value="LysR_subst-bd"/>
</dbReference>
<dbReference type="Pfam" id="PF00126">
    <property type="entry name" value="HTH_1"/>
    <property type="match status" value="1"/>
</dbReference>
<dbReference type="InterPro" id="IPR000847">
    <property type="entry name" value="LysR_HTH_N"/>
</dbReference>
<dbReference type="Gene3D" id="3.40.190.10">
    <property type="entry name" value="Periplasmic binding protein-like II"/>
    <property type="match status" value="2"/>
</dbReference>
<reference evidence="6" key="1">
    <citation type="submission" date="2023-08" db="EMBL/GenBank/DDBJ databases">
        <title>The Comparative Genomic Analysis of Yersiniaceae from Polar Regions.</title>
        <authorList>
            <person name="Goncharov A."/>
            <person name="Aslanov B."/>
            <person name="Kolodzhieva V."/>
            <person name="Azarov D."/>
            <person name="Mochov A."/>
            <person name="Lebedeva E."/>
        </authorList>
    </citation>
    <scope>NUCLEOTIDE SEQUENCE</scope>
    <source>
        <strain evidence="6">Vf</strain>
    </source>
</reference>
<dbReference type="PROSITE" id="PS50931">
    <property type="entry name" value="HTH_LYSR"/>
    <property type="match status" value="1"/>
</dbReference>
<keyword evidence="4" id="KW-0804">Transcription</keyword>
<evidence type="ECO:0000256" key="3">
    <source>
        <dbReference type="ARBA" id="ARBA00023125"/>
    </source>
</evidence>
<dbReference type="SUPFAM" id="SSF53850">
    <property type="entry name" value="Periplasmic binding protein-like II"/>
    <property type="match status" value="1"/>
</dbReference>
<keyword evidence="3" id="KW-0238">DNA-binding</keyword>
<protein>
    <submittedName>
        <fullName evidence="6">LysR family transcriptional regulator</fullName>
    </submittedName>
</protein>
<evidence type="ECO:0000313" key="6">
    <source>
        <dbReference type="EMBL" id="MDQ9125755.1"/>
    </source>
</evidence>
<dbReference type="SUPFAM" id="SSF46785">
    <property type="entry name" value="Winged helix' DNA-binding domain"/>
    <property type="match status" value="1"/>
</dbReference>
<name>A0AAJ2DAZ2_SERFO</name>
<dbReference type="RefSeq" id="WP_309046781.1">
    <property type="nucleotide sequence ID" value="NZ_JAVIGA010000003.1"/>
</dbReference>
<sequence>MLHRNARQLTLEHMRVFVAVIEAKSFSKAGEVLGKSQPAITQIIKKLEDILALPLLLRKQGRVETPTLDGRIFYLKAKKALDSANEAYFSLRGTPFSGKLRIGVLDDFQAKYIPMLIRSCRSIYQNVELEITSELSWRLNEGFSKGELDAILNKYVYADNFSETPLSVEPLRWVAAQDFILTSTPVPLVVFHEGCLYRQCAIDALNKSETDWKIAYSSYSYSNIQEAISAGMGISPLPPRAMLLNHRDICTMSTLPSLPDICMTIKLSPSLKADRMANEIVRLIAQTFVQENSLLDHGGDDSLFSE</sequence>
<dbReference type="GO" id="GO:0003700">
    <property type="term" value="F:DNA-binding transcription factor activity"/>
    <property type="evidence" value="ECO:0007669"/>
    <property type="project" value="InterPro"/>
</dbReference>
<dbReference type="InterPro" id="IPR036388">
    <property type="entry name" value="WH-like_DNA-bd_sf"/>
</dbReference>
<evidence type="ECO:0000256" key="2">
    <source>
        <dbReference type="ARBA" id="ARBA00023015"/>
    </source>
</evidence>
<comment type="caution">
    <text evidence="6">The sequence shown here is derived from an EMBL/GenBank/DDBJ whole genome shotgun (WGS) entry which is preliminary data.</text>
</comment>
<feature type="domain" description="HTH lysR-type" evidence="5">
    <location>
        <begin position="9"/>
        <end position="67"/>
    </location>
</feature>
<dbReference type="Gene3D" id="1.10.10.10">
    <property type="entry name" value="Winged helix-like DNA-binding domain superfamily/Winged helix DNA-binding domain"/>
    <property type="match status" value="1"/>
</dbReference>
<dbReference type="Proteomes" id="UP001224622">
    <property type="component" value="Unassembled WGS sequence"/>
</dbReference>
<dbReference type="AlphaFoldDB" id="A0AAJ2DAZ2"/>
<accession>A0AAJ2DAZ2</accession>
<comment type="similarity">
    <text evidence="1">Belongs to the LysR transcriptional regulatory family.</text>
</comment>
<dbReference type="Pfam" id="PF03466">
    <property type="entry name" value="LysR_substrate"/>
    <property type="match status" value="1"/>
</dbReference>
<dbReference type="GO" id="GO:0003677">
    <property type="term" value="F:DNA binding"/>
    <property type="evidence" value="ECO:0007669"/>
    <property type="project" value="UniProtKB-KW"/>
</dbReference>
<keyword evidence="2" id="KW-0805">Transcription regulation</keyword>
<dbReference type="PRINTS" id="PR00039">
    <property type="entry name" value="HTHLYSR"/>
</dbReference>
<organism evidence="6 7">
    <name type="scientific">Serratia fonticola</name>
    <dbReference type="NCBI Taxonomy" id="47917"/>
    <lineage>
        <taxon>Bacteria</taxon>
        <taxon>Pseudomonadati</taxon>
        <taxon>Pseudomonadota</taxon>
        <taxon>Gammaproteobacteria</taxon>
        <taxon>Enterobacterales</taxon>
        <taxon>Yersiniaceae</taxon>
        <taxon>Serratia</taxon>
    </lineage>
</organism>
<dbReference type="EMBL" id="JAVIGA010000003">
    <property type="protein sequence ID" value="MDQ9125755.1"/>
    <property type="molecule type" value="Genomic_DNA"/>
</dbReference>
<evidence type="ECO:0000259" key="5">
    <source>
        <dbReference type="PROSITE" id="PS50931"/>
    </source>
</evidence>
<evidence type="ECO:0000313" key="7">
    <source>
        <dbReference type="Proteomes" id="UP001224622"/>
    </source>
</evidence>
<dbReference type="PANTHER" id="PTHR30579:SF7">
    <property type="entry name" value="HTH-TYPE TRANSCRIPTIONAL REGULATOR LRHA-RELATED"/>
    <property type="match status" value="1"/>
</dbReference>
<dbReference type="InterPro" id="IPR036390">
    <property type="entry name" value="WH_DNA-bd_sf"/>
</dbReference>
<evidence type="ECO:0000256" key="4">
    <source>
        <dbReference type="ARBA" id="ARBA00023163"/>
    </source>
</evidence>
<proteinExistence type="inferred from homology"/>
<evidence type="ECO:0000256" key="1">
    <source>
        <dbReference type="ARBA" id="ARBA00009437"/>
    </source>
</evidence>